<dbReference type="AlphaFoldDB" id="A0A644Y2M4"/>
<reference evidence="3" key="1">
    <citation type="submission" date="2019-08" db="EMBL/GenBank/DDBJ databases">
        <authorList>
            <person name="Kucharzyk K."/>
            <person name="Murdoch R.W."/>
            <person name="Higgins S."/>
            <person name="Loffler F."/>
        </authorList>
    </citation>
    <scope>NUCLEOTIDE SEQUENCE</scope>
</reference>
<dbReference type="PANTHER" id="PTHR21090:SF5">
    <property type="entry name" value="PENTAFUNCTIONAL AROM POLYPEPTIDE"/>
    <property type="match status" value="1"/>
</dbReference>
<dbReference type="GO" id="GO:0009423">
    <property type="term" value="P:chorismate biosynthetic process"/>
    <property type="evidence" value="ECO:0007669"/>
    <property type="project" value="TreeGrafter"/>
</dbReference>
<dbReference type="EMBL" id="VSSQ01003886">
    <property type="protein sequence ID" value="MPM22790.1"/>
    <property type="molecule type" value="Genomic_DNA"/>
</dbReference>
<evidence type="ECO:0000313" key="3">
    <source>
        <dbReference type="EMBL" id="MPM22790.1"/>
    </source>
</evidence>
<dbReference type="GO" id="GO:0003866">
    <property type="term" value="F:3-phosphoshikimate 1-carboxyvinyltransferase activity"/>
    <property type="evidence" value="ECO:0007669"/>
    <property type="project" value="UniProtKB-EC"/>
</dbReference>
<accession>A0A644Y2M4</accession>
<dbReference type="PANTHER" id="PTHR21090">
    <property type="entry name" value="AROM/DEHYDROQUINATE SYNTHASE"/>
    <property type="match status" value="1"/>
</dbReference>
<dbReference type="Gene3D" id="3.65.10.10">
    <property type="entry name" value="Enolpyruvate transferase domain"/>
    <property type="match status" value="2"/>
</dbReference>
<dbReference type="SUPFAM" id="SSF55205">
    <property type="entry name" value="EPT/RTPC-like"/>
    <property type="match status" value="1"/>
</dbReference>
<organism evidence="3">
    <name type="scientific">bioreactor metagenome</name>
    <dbReference type="NCBI Taxonomy" id="1076179"/>
    <lineage>
        <taxon>unclassified sequences</taxon>
        <taxon>metagenomes</taxon>
        <taxon>ecological metagenomes</taxon>
    </lineage>
</organism>
<evidence type="ECO:0000256" key="1">
    <source>
        <dbReference type="ARBA" id="ARBA00022679"/>
    </source>
</evidence>
<name>A0A644Y2M4_9ZZZZ</name>
<feature type="domain" description="Enolpyruvate transferase" evidence="2">
    <location>
        <begin position="16"/>
        <end position="348"/>
    </location>
</feature>
<comment type="caution">
    <text evidence="3">The sequence shown here is derived from an EMBL/GenBank/DDBJ whole genome shotgun (WGS) entry which is preliminary data.</text>
</comment>
<protein>
    <submittedName>
        <fullName evidence="3">3-phosphoshikimate 1-carboxyvinyltransferase</fullName>
        <ecNumber evidence="3">2.5.1.19</ecNumber>
    </submittedName>
</protein>
<proteinExistence type="predicted"/>
<evidence type="ECO:0000259" key="2">
    <source>
        <dbReference type="Pfam" id="PF00275"/>
    </source>
</evidence>
<sequence>MIPAAGHFPGKEKGLKSVTIKGEGGLNRRELFPSDKPLQELGLQIETKEGRLPAVISGSLTAASLELSGKGGSQLLSGMLMALPMCDKSSKITLSEPTSTPYIDLTIKTIKDFGITVENTDYREFKIPGKQKYKPRNFIPIEGDWSGASMLMVAGAITNGVTITNLPVNSKQADEKIVDILKGCGVEINITEHPKYLVMCGDVPCVFKEDSKKEIILGSSIEIIKPKHPLLPFEFDATNSPDLFPTLAVLALNCDGTSKIKGIQRLSNKESNRAESIFTEFTKLGATIDIDGDWMVIQGGPLHGGYCSSHNDHRIAMSIITASLNIKEPVYMDDLDCISKSFPDFLKNFK</sequence>
<dbReference type="Pfam" id="PF00275">
    <property type="entry name" value="EPSP_synthase"/>
    <property type="match status" value="1"/>
</dbReference>
<dbReference type="InterPro" id="IPR036968">
    <property type="entry name" value="Enolpyruvate_Tfrase_sf"/>
</dbReference>
<dbReference type="InterPro" id="IPR013792">
    <property type="entry name" value="RNA3'P_cycl/enolpyr_Trfase_a/b"/>
</dbReference>
<keyword evidence="1 3" id="KW-0808">Transferase</keyword>
<dbReference type="EC" id="2.5.1.19" evidence="3"/>
<dbReference type="InterPro" id="IPR001986">
    <property type="entry name" value="Enolpyruvate_Tfrase_dom"/>
</dbReference>
<gene>
    <name evidence="3" type="primary">aroA_21</name>
    <name evidence="3" type="ORF">SDC9_69248</name>
</gene>